<accession>A0A8J2HJQ1</accession>
<comment type="caution">
    <text evidence="3">The sequence shown here is derived from an EMBL/GenBank/DDBJ whole genome shotgun (WGS) entry which is preliminary data.</text>
</comment>
<dbReference type="InterPro" id="IPR002110">
    <property type="entry name" value="Ankyrin_rpt"/>
</dbReference>
<gene>
    <name evidence="3" type="ORF">HICCMSTLAB_LOCUS10036</name>
</gene>
<dbReference type="Pfam" id="PF00023">
    <property type="entry name" value="Ank"/>
    <property type="match status" value="1"/>
</dbReference>
<dbReference type="InterPro" id="IPR036770">
    <property type="entry name" value="Ankyrin_rpt-contain_sf"/>
</dbReference>
<evidence type="ECO:0000313" key="4">
    <source>
        <dbReference type="Proteomes" id="UP000786811"/>
    </source>
</evidence>
<dbReference type="AlphaFoldDB" id="A0A8J2HJQ1"/>
<evidence type="ECO:0000313" key="3">
    <source>
        <dbReference type="EMBL" id="CAG5100963.1"/>
    </source>
</evidence>
<dbReference type="SMART" id="SM00248">
    <property type="entry name" value="ANK"/>
    <property type="match status" value="2"/>
</dbReference>
<dbReference type="EMBL" id="CAJNRD030001122">
    <property type="protein sequence ID" value="CAG5100963.1"/>
    <property type="molecule type" value="Genomic_DNA"/>
</dbReference>
<keyword evidence="2" id="KW-1133">Transmembrane helix</keyword>
<dbReference type="Proteomes" id="UP000786811">
    <property type="component" value="Unassembled WGS sequence"/>
</dbReference>
<protein>
    <submittedName>
        <fullName evidence="3">Uncharacterized protein</fullName>
    </submittedName>
</protein>
<evidence type="ECO:0000256" key="2">
    <source>
        <dbReference type="SAM" id="Phobius"/>
    </source>
</evidence>
<name>A0A8J2HJQ1_COTCN</name>
<dbReference type="PROSITE" id="PS50297">
    <property type="entry name" value="ANK_REP_REGION"/>
    <property type="match status" value="1"/>
</dbReference>
<keyword evidence="2" id="KW-0812">Transmembrane</keyword>
<dbReference type="PROSITE" id="PS50088">
    <property type="entry name" value="ANK_REPEAT"/>
    <property type="match status" value="1"/>
</dbReference>
<feature type="repeat" description="ANK" evidence="1">
    <location>
        <begin position="24"/>
        <end position="56"/>
    </location>
</feature>
<dbReference type="SUPFAM" id="SSF48403">
    <property type="entry name" value="Ankyrin repeat"/>
    <property type="match status" value="1"/>
</dbReference>
<sequence length="234" mass="26744">MVFERNLNKLLIFNSADVNAVANGGTQPIHIACLLGHVYIVIYLIISGVNINAEITHAMFSKYVIDKKWCSDFGDKMTMLTYAIAIQQKSSLLAKSLMQFEQAKFEMEIHDNVKGKFVAILIKAGADIYATVNGDPDMLLINMAAYRGSSTMLKKLLPYSTSINESKALYYGTLPSGNPNEYFYPFQEFDNLERNRHIGKCELERRRIKRQIFILKDLINRLTFDLRVPEEEKN</sequence>
<reference evidence="3" key="1">
    <citation type="submission" date="2021-04" db="EMBL/GenBank/DDBJ databases">
        <authorList>
            <person name="Chebbi M.A.C M."/>
        </authorList>
    </citation>
    <scope>NUCLEOTIDE SEQUENCE</scope>
</reference>
<keyword evidence="2" id="KW-0472">Membrane</keyword>
<keyword evidence="4" id="KW-1185">Reference proteome</keyword>
<dbReference type="Gene3D" id="1.25.40.20">
    <property type="entry name" value="Ankyrin repeat-containing domain"/>
    <property type="match status" value="1"/>
</dbReference>
<proteinExistence type="predicted"/>
<organism evidence="3 4">
    <name type="scientific">Cotesia congregata</name>
    <name type="common">Parasitoid wasp</name>
    <name type="synonym">Apanteles congregatus</name>
    <dbReference type="NCBI Taxonomy" id="51543"/>
    <lineage>
        <taxon>Eukaryota</taxon>
        <taxon>Metazoa</taxon>
        <taxon>Ecdysozoa</taxon>
        <taxon>Arthropoda</taxon>
        <taxon>Hexapoda</taxon>
        <taxon>Insecta</taxon>
        <taxon>Pterygota</taxon>
        <taxon>Neoptera</taxon>
        <taxon>Endopterygota</taxon>
        <taxon>Hymenoptera</taxon>
        <taxon>Apocrita</taxon>
        <taxon>Ichneumonoidea</taxon>
        <taxon>Braconidae</taxon>
        <taxon>Microgastrinae</taxon>
        <taxon>Cotesia</taxon>
    </lineage>
</organism>
<feature type="transmembrane region" description="Helical" evidence="2">
    <location>
        <begin position="29"/>
        <end position="53"/>
    </location>
</feature>
<keyword evidence="1" id="KW-0040">ANK repeat</keyword>
<evidence type="ECO:0000256" key="1">
    <source>
        <dbReference type="PROSITE-ProRule" id="PRU00023"/>
    </source>
</evidence>